<evidence type="ECO:0000313" key="2">
    <source>
        <dbReference type="Proteomes" id="UP000000844"/>
    </source>
</evidence>
<dbReference type="InterPro" id="IPR043138">
    <property type="entry name" value="GGT_lsub"/>
</dbReference>
<dbReference type="InterPro" id="IPR029055">
    <property type="entry name" value="Ntn_hydrolases_N"/>
</dbReference>
<dbReference type="EMBL" id="CP001778">
    <property type="protein sequence ID" value="ADD41977.1"/>
    <property type="molecule type" value="Genomic_DNA"/>
</dbReference>
<sequence>MTATVFSPTGMVVSADERASAAGVEVLRGGGTAVDAAIAANAVLAVTAPHLCGMGGDLFAVVQDGDSAPVALNASGRAGSGADPEGLRAAGYGVMPLFDDVRSVTVPGCVDGWVALHERFGRLALAEVFAAAVGFAEDGFGASPLLASAVPVLRGKAGAEELAEATWAGAVVRRGGVARALRAVAAEGRDGFYCGEFGRGLVRLADGLFSVEDLRRGSADWVSPIGVDAVGHRVWVTPPNSQGYLVGLGLAIADGLPLPDDPDDPLWAHLLIEAARRAGCDRPELLHEGFDAGVVLSPEEVGRRRGLIDPGQAAGMPDSAAAGDTTYLCAAEHGGLAVSLIQSNASGFGSRIFEPGTGIGLHNRGLGFSLLPGHPAEYRPGRRPPHTLAPALVTRRDGSTRALVGTMGGDTQPQILLQVITRLLRHGQSPAEAVGAARWRIGNSNGFDTWRDGERAPIELEEAAPDAWDRLEAKGHLVNRVPTGFGHAHVIEMDDSGQFAGAADPRTVIGSAQGRLSVGGGSPCAG</sequence>
<dbReference type="STRING" id="446470.Snas_2288"/>
<dbReference type="InterPro" id="IPR043137">
    <property type="entry name" value="GGT_ssub_C"/>
</dbReference>
<keyword evidence="2" id="KW-1185">Reference proteome</keyword>
<organism evidence="1 2">
    <name type="scientific">Stackebrandtia nassauensis (strain DSM 44728 / CIP 108903 / NRRL B-16338 / NBRC 102104 / LLR-40K-21)</name>
    <dbReference type="NCBI Taxonomy" id="446470"/>
    <lineage>
        <taxon>Bacteria</taxon>
        <taxon>Bacillati</taxon>
        <taxon>Actinomycetota</taxon>
        <taxon>Actinomycetes</taxon>
        <taxon>Glycomycetales</taxon>
        <taxon>Glycomycetaceae</taxon>
        <taxon>Stackebrandtia</taxon>
    </lineage>
</organism>
<dbReference type="Gene3D" id="3.60.20.40">
    <property type="match status" value="1"/>
</dbReference>
<dbReference type="KEGG" id="sna:Snas_2288"/>
<dbReference type="eggNOG" id="COG0405">
    <property type="taxonomic scope" value="Bacteria"/>
</dbReference>
<dbReference type="SUPFAM" id="SSF56235">
    <property type="entry name" value="N-terminal nucleophile aminohydrolases (Ntn hydrolases)"/>
    <property type="match status" value="1"/>
</dbReference>
<protein>
    <submittedName>
        <fullName evidence="1">Gamma-glutamyltranspeptidase</fullName>
    </submittedName>
</protein>
<name>D3Q3D6_STANL</name>
<dbReference type="MEROPS" id="T03.025"/>
<reference evidence="1 2" key="1">
    <citation type="journal article" date="2009" name="Stand. Genomic Sci.">
        <title>Complete genome sequence of Stackebrandtia nassauensis type strain (LLR-40K-21).</title>
        <authorList>
            <person name="Munk C."/>
            <person name="Lapidus A."/>
            <person name="Copeland A."/>
            <person name="Jando M."/>
            <person name="Mayilraj S."/>
            <person name="Glavina Del Rio T."/>
            <person name="Nolan M."/>
            <person name="Chen F."/>
            <person name="Lucas S."/>
            <person name="Tice H."/>
            <person name="Cheng J.F."/>
            <person name="Han C."/>
            <person name="Detter J.C."/>
            <person name="Bruce D."/>
            <person name="Goodwin L."/>
            <person name="Chain P."/>
            <person name="Pitluck S."/>
            <person name="Goker M."/>
            <person name="Ovchinikova G."/>
            <person name="Pati A."/>
            <person name="Ivanova N."/>
            <person name="Mavromatis K."/>
            <person name="Chen A."/>
            <person name="Palaniappan K."/>
            <person name="Land M."/>
            <person name="Hauser L."/>
            <person name="Chang Y.J."/>
            <person name="Jeffries C.D."/>
            <person name="Bristow J."/>
            <person name="Eisen J.A."/>
            <person name="Markowitz V."/>
            <person name="Hugenholtz P."/>
            <person name="Kyrpides N.C."/>
            <person name="Klenk H.P."/>
        </authorList>
    </citation>
    <scope>NUCLEOTIDE SEQUENCE [LARGE SCALE GENOMIC DNA]</scope>
    <source>
        <strain evidence="2">DSM 44728 / CIP 108903 / NRRL B-16338 / NBRC 102104 / LLR-40K-21</strain>
    </source>
</reference>
<proteinExistence type="predicted"/>
<dbReference type="OrthoDB" id="9781342at2"/>
<dbReference type="PRINTS" id="PR01210">
    <property type="entry name" value="GGTRANSPTASE"/>
</dbReference>
<dbReference type="Pfam" id="PF01019">
    <property type="entry name" value="G_glu_transpept"/>
    <property type="match status" value="1"/>
</dbReference>
<gene>
    <name evidence="1" type="ordered locus">Snas_2288</name>
</gene>
<dbReference type="Gene3D" id="1.10.246.130">
    <property type="match status" value="1"/>
</dbReference>
<dbReference type="Proteomes" id="UP000000844">
    <property type="component" value="Chromosome"/>
</dbReference>
<dbReference type="HOGENOM" id="CLU_014813_3_3_11"/>
<dbReference type="AlphaFoldDB" id="D3Q3D6"/>
<dbReference type="PANTHER" id="PTHR43881:SF1">
    <property type="entry name" value="GAMMA-GLUTAMYLTRANSPEPTIDASE (AFU_ORTHOLOGUE AFUA_4G13580)"/>
    <property type="match status" value="1"/>
</dbReference>
<dbReference type="PANTHER" id="PTHR43881">
    <property type="entry name" value="GAMMA-GLUTAMYLTRANSPEPTIDASE (AFU_ORTHOLOGUE AFUA_4G13580)"/>
    <property type="match status" value="1"/>
</dbReference>
<evidence type="ECO:0000313" key="1">
    <source>
        <dbReference type="EMBL" id="ADD41977.1"/>
    </source>
</evidence>
<dbReference type="InterPro" id="IPR052896">
    <property type="entry name" value="GGT-like_enzyme"/>
</dbReference>
<accession>D3Q3D6</accession>